<dbReference type="Gramene" id="ONIVA03G28360.6">
    <property type="protein sequence ID" value="ONIVA03G28360.6"/>
    <property type="gene ID" value="ONIVA03G28360"/>
</dbReference>
<evidence type="ECO:0000313" key="3">
    <source>
        <dbReference type="Proteomes" id="UP000006591"/>
    </source>
</evidence>
<evidence type="ECO:0000313" key="2">
    <source>
        <dbReference type="EnsemblPlants" id="ONIVA03G28360.6"/>
    </source>
</evidence>
<sequence length="122" mass="13215">MKDKNNFDLAIWGQIGNQCLPFVTAVGVVPKFQKKNMHSVSSSVGSPHPTSIFFLLRSPSYGELDHDSIALSELEPWMVEAGSGMLEAAALGSVDNGSRARRSRSALRRARNEREGGASGRI</sequence>
<reference evidence="2" key="1">
    <citation type="submission" date="2015-04" db="UniProtKB">
        <authorList>
            <consortium name="EnsemblPlants"/>
        </authorList>
    </citation>
    <scope>IDENTIFICATION</scope>
    <source>
        <strain evidence="2">SL10</strain>
    </source>
</reference>
<dbReference type="AlphaFoldDB" id="A0A0E0GQZ2"/>
<dbReference type="HOGENOM" id="CLU_2030477_0_0_1"/>
<organism evidence="2">
    <name type="scientific">Oryza nivara</name>
    <name type="common">Indian wild rice</name>
    <name type="synonym">Oryza sativa f. spontanea</name>
    <dbReference type="NCBI Taxonomy" id="4536"/>
    <lineage>
        <taxon>Eukaryota</taxon>
        <taxon>Viridiplantae</taxon>
        <taxon>Streptophyta</taxon>
        <taxon>Embryophyta</taxon>
        <taxon>Tracheophyta</taxon>
        <taxon>Spermatophyta</taxon>
        <taxon>Magnoliopsida</taxon>
        <taxon>Liliopsida</taxon>
        <taxon>Poales</taxon>
        <taxon>Poaceae</taxon>
        <taxon>BOP clade</taxon>
        <taxon>Oryzoideae</taxon>
        <taxon>Oryzeae</taxon>
        <taxon>Oryzinae</taxon>
        <taxon>Oryza</taxon>
    </lineage>
</organism>
<accession>A0A0E0GQZ2</accession>
<proteinExistence type="predicted"/>
<keyword evidence="3" id="KW-1185">Reference proteome</keyword>
<reference evidence="2" key="2">
    <citation type="submission" date="2018-04" db="EMBL/GenBank/DDBJ databases">
        <title>OnivRS2 (Oryza nivara Reference Sequence Version 2).</title>
        <authorList>
            <person name="Zhang J."/>
            <person name="Kudrna D."/>
            <person name="Lee S."/>
            <person name="Talag J."/>
            <person name="Rajasekar S."/>
            <person name="Welchert J."/>
            <person name="Hsing Y.-I."/>
            <person name="Wing R.A."/>
        </authorList>
    </citation>
    <scope>NUCLEOTIDE SEQUENCE [LARGE SCALE GENOMIC DNA]</scope>
    <source>
        <strain evidence="2">SL10</strain>
    </source>
</reference>
<dbReference type="Proteomes" id="UP000006591">
    <property type="component" value="Chromosome 3"/>
</dbReference>
<feature type="compositionally biased region" description="Basic residues" evidence="1">
    <location>
        <begin position="99"/>
        <end position="109"/>
    </location>
</feature>
<evidence type="ECO:0000256" key="1">
    <source>
        <dbReference type="SAM" id="MobiDB-lite"/>
    </source>
</evidence>
<dbReference type="EnsemblPlants" id="ONIVA03G28360.6">
    <property type="protein sequence ID" value="ONIVA03G28360.6"/>
    <property type="gene ID" value="ONIVA03G28360"/>
</dbReference>
<feature type="region of interest" description="Disordered" evidence="1">
    <location>
        <begin position="93"/>
        <end position="122"/>
    </location>
</feature>
<protein>
    <submittedName>
        <fullName evidence="2">Uncharacterized protein</fullName>
    </submittedName>
</protein>
<name>A0A0E0GQZ2_ORYNI</name>